<dbReference type="OrthoDB" id="2380967at2"/>
<proteinExistence type="predicted"/>
<gene>
    <name evidence="3" type="ORF">DL346_12695</name>
</gene>
<dbReference type="EMBL" id="QLUW01000002">
    <property type="protein sequence ID" value="RAP76258.1"/>
    <property type="molecule type" value="Genomic_DNA"/>
</dbReference>
<evidence type="ECO:0000256" key="1">
    <source>
        <dbReference type="SAM" id="MobiDB-lite"/>
    </source>
</evidence>
<feature type="compositionally biased region" description="Polar residues" evidence="1">
    <location>
        <begin position="1"/>
        <end position="18"/>
    </location>
</feature>
<feature type="region of interest" description="Disordered" evidence="1">
    <location>
        <begin position="1"/>
        <end position="23"/>
    </location>
</feature>
<dbReference type="InterPro" id="IPR021136">
    <property type="entry name" value="Flagellar_hook_control-like_C"/>
</dbReference>
<reference evidence="3 4" key="1">
    <citation type="submission" date="2018-06" db="EMBL/GenBank/DDBJ databases">
        <title>Paenibacillus montanisoli sp. nov., isolated from mountain area soil.</title>
        <authorList>
            <person name="Wu M."/>
        </authorList>
    </citation>
    <scope>NUCLEOTIDE SEQUENCE [LARGE SCALE GENOMIC DNA]</scope>
    <source>
        <strain evidence="3 4">RA17</strain>
    </source>
</reference>
<comment type="caution">
    <text evidence="3">The sequence shown here is derived from an EMBL/GenBank/DDBJ whole genome shotgun (WGS) entry which is preliminary data.</text>
</comment>
<keyword evidence="4" id="KW-1185">Reference proteome</keyword>
<dbReference type="Gene3D" id="3.30.750.140">
    <property type="match status" value="1"/>
</dbReference>
<sequence>MQMSISNAAPRTTAQGTSAAAKGAEAGNEFNQTLVQTLASPETAAASIQTAAGTNVVAAVPVSALASLLGENSSSADLLAAIEELLNRLSETDAEELAQTTSEGQLSDALVLLDDLLSMLSGMPVLQPAQVPDGGLEASDSQASATVHFEVLEALKSGLQDALQELRMLAQQQKRSATGREQNAIISKQLVALEQLLSGTKADSASATGTATADVQGDAAVSAIRSLQSVPASNTHLQRMSHQFLHVGLLKAYAKPEQEHEGAPLQLAMDPNSINLAAFTGSQELQRQQLAASKQIGAEPVPVQQFASTIQGMVVKQFHVTAGNGISNAQLTLYPEHLGQVNVNITMHNGTLTAQFLTDTATAKDMLENQMAHLRSALQSHGLHVDKLEVSQTQVQTNLFQDRQGHGGRDQSPSKRNSPDNDSVNEIDFNSDLDEISTQLSVDRDLGLGRGIHTTA</sequence>
<dbReference type="Proteomes" id="UP000249260">
    <property type="component" value="Unassembled WGS sequence"/>
</dbReference>
<dbReference type="InterPro" id="IPR038610">
    <property type="entry name" value="FliK-like_C_sf"/>
</dbReference>
<name>A0A328U0E1_9BACL</name>
<feature type="domain" description="Flagellar hook-length control protein-like C-terminal" evidence="2">
    <location>
        <begin position="320"/>
        <end position="394"/>
    </location>
</feature>
<dbReference type="Pfam" id="PF02120">
    <property type="entry name" value="Flg_hook"/>
    <property type="match status" value="1"/>
</dbReference>
<organism evidence="3 4">
    <name type="scientific">Paenibacillus montanisoli</name>
    <dbReference type="NCBI Taxonomy" id="2081970"/>
    <lineage>
        <taxon>Bacteria</taxon>
        <taxon>Bacillati</taxon>
        <taxon>Bacillota</taxon>
        <taxon>Bacilli</taxon>
        <taxon>Bacillales</taxon>
        <taxon>Paenibacillaceae</taxon>
        <taxon>Paenibacillus</taxon>
    </lineage>
</organism>
<dbReference type="AlphaFoldDB" id="A0A328U0E1"/>
<protein>
    <recommendedName>
        <fullName evidence="2">Flagellar hook-length control protein-like C-terminal domain-containing protein</fullName>
    </recommendedName>
</protein>
<evidence type="ECO:0000259" key="2">
    <source>
        <dbReference type="Pfam" id="PF02120"/>
    </source>
</evidence>
<dbReference type="CDD" id="cd17470">
    <property type="entry name" value="T3SS_Flik_C"/>
    <property type="match status" value="1"/>
</dbReference>
<accession>A0A328U0E1</accession>
<feature type="compositionally biased region" description="Basic and acidic residues" evidence="1">
    <location>
        <begin position="403"/>
        <end position="419"/>
    </location>
</feature>
<evidence type="ECO:0000313" key="4">
    <source>
        <dbReference type="Proteomes" id="UP000249260"/>
    </source>
</evidence>
<evidence type="ECO:0000313" key="3">
    <source>
        <dbReference type="EMBL" id="RAP76258.1"/>
    </source>
</evidence>
<dbReference type="RefSeq" id="WP_112882480.1">
    <property type="nucleotide sequence ID" value="NZ_QLUW01000002.1"/>
</dbReference>
<feature type="region of interest" description="Disordered" evidence="1">
    <location>
        <begin position="401"/>
        <end position="427"/>
    </location>
</feature>